<reference evidence="3 4" key="1">
    <citation type="submission" date="2015-09" db="EMBL/GenBank/DDBJ databases">
        <title>Genome announcement of multiple Pseudomonas syringae strains.</title>
        <authorList>
            <person name="Thakur S."/>
            <person name="Wang P.W."/>
            <person name="Gong Y."/>
            <person name="Weir B.S."/>
            <person name="Guttman D.S."/>
        </authorList>
    </citation>
    <scope>NUCLEOTIDE SEQUENCE [LARGE SCALE GENOMIC DNA]</scope>
    <source>
        <strain evidence="3 4">ICMP2823</strain>
    </source>
</reference>
<dbReference type="PATRIC" id="fig|86840.3.peg.281"/>
<feature type="transmembrane region" description="Helical" evidence="1">
    <location>
        <begin position="319"/>
        <end position="336"/>
    </location>
</feature>
<sequence>MFSVSLAKSKFFDDPVSKVRHWLLHREQKMMRAVIGRKYEDVLDPQVYWIAGTDNEHDGLSDDQIERMAQRLSLSQIGVFLAQRIWAKRTWLVVPMLMMAGLLITYMLVNAAGTTTSDKLIPLVLTGTVWLSFFLCCSATIFGPLIAQLFLPKMPVRQDEIDSVKSVISRCVIRDLEPETPLDLKDRARLLVTDSDGQSVAGQVLATDLEFSAVRAEWMITKAVLVLMGLVMLSPVLATSSPMLAVLDYFSLLVWQKMAFWIPRDHEQSRSGQQEKDSSVLFFALKVVIIPLLIIFGLSASYREHLDAFVRLDAQVINWVYVIGMWAFAIYLTFTAKSPLKVRAMLLDQAVRESGTELLVDKVGRAYFQHLEEARTEQIRNAKKDGSPFIHLGTSTGLLAQRRDPLSPTEAGIPFGLSVTDLATHVGVLGASGTGKTSGVIRPLTKQWIDGDLGGLLVLDGKGALPLEFDGTEGYTLISPDHGPFNPISGMTPDALADVLPDVCDDGKGDTFWRDSARLMLRMAAILVEAHHNLPYTLTQIQQFCLASHQERADWLDPISNEIDGNGRLLAAAHYWLLEYPDFPEKTAGCISNMLRTWLGNILLQEKLGPWVNTTDTEFRVENVMTGQKIGLLLPESEYGIGGVAISAICMRRVYDAVKKRGDTWQGLEGHRPVLLAADEVQNLLTKADLETVPVARSLGLYLMFATQNVDGLYKRLERDGAVQMLGNLASIIALAPRTDDSNSYVSKRVGNVWKASTQSFQGLPDAASDFGLYANSGTGQAMQSTTLHRQNRFGAPRLSYAIGLWHRQWTPKAMNWLDGMVVPDDPNQAPPRPALQLELSPLISPDEIDTLLAIPGTAIAVINRGRIQRRDVIRLYPKQTGDAA</sequence>
<name>A0A0P9L7J2_PSECA</name>
<comment type="caution">
    <text evidence="3">The sequence shown here is derived from an EMBL/GenBank/DDBJ whole genome shotgun (WGS) entry which is preliminary data.</text>
</comment>
<feature type="transmembrane region" description="Helical" evidence="1">
    <location>
        <begin position="90"/>
        <end position="109"/>
    </location>
</feature>
<dbReference type="Pfam" id="PF12696">
    <property type="entry name" value="TraG-D_C"/>
    <property type="match status" value="1"/>
</dbReference>
<dbReference type="SUPFAM" id="SSF52540">
    <property type="entry name" value="P-loop containing nucleoside triphosphate hydrolases"/>
    <property type="match status" value="1"/>
</dbReference>
<gene>
    <name evidence="3" type="ORF">ALO81_102224</name>
</gene>
<evidence type="ECO:0000256" key="1">
    <source>
        <dbReference type="SAM" id="Phobius"/>
    </source>
</evidence>
<evidence type="ECO:0000259" key="2">
    <source>
        <dbReference type="Pfam" id="PF12696"/>
    </source>
</evidence>
<feature type="transmembrane region" description="Helical" evidence="1">
    <location>
        <begin position="219"/>
        <end position="237"/>
    </location>
</feature>
<feature type="transmembrane region" description="Helical" evidence="1">
    <location>
        <begin position="129"/>
        <end position="151"/>
    </location>
</feature>
<keyword evidence="1" id="KW-1133">Transmembrane helix</keyword>
<proteinExistence type="predicted"/>
<dbReference type="Proteomes" id="UP000050564">
    <property type="component" value="Unassembled WGS sequence"/>
</dbReference>
<dbReference type="AlphaFoldDB" id="A0A0P9L7J2"/>
<protein>
    <submittedName>
        <fullName evidence="3">ATPase AAA</fullName>
    </submittedName>
</protein>
<organism evidence="3 4">
    <name type="scientific">Pseudomonas cannabina</name>
    <dbReference type="NCBI Taxonomy" id="86840"/>
    <lineage>
        <taxon>Bacteria</taxon>
        <taxon>Pseudomonadati</taxon>
        <taxon>Pseudomonadota</taxon>
        <taxon>Gammaproteobacteria</taxon>
        <taxon>Pseudomonadales</taxon>
        <taxon>Pseudomonadaceae</taxon>
        <taxon>Pseudomonas</taxon>
    </lineage>
</organism>
<dbReference type="Gene3D" id="3.40.50.300">
    <property type="entry name" value="P-loop containing nucleotide triphosphate hydrolases"/>
    <property type="match status" value="1"/>
</dbReference>
<dbReference type="InterPro" id="IPR032689">
    <property type="entry name" value="TraG-D_C"/>
</dbReference>
<feature type="domain" description="TraD/TraG TraM recognition site" evidence="2">
    <location>
        <begin position="673"/>
        <end position="758"/>
    </location>
</feature>
<accession>A0A0P9L7J2</accession>
<keyword evidence="1" id="KW-0812">Transmembrane</keyword>
<dbReference type="CDD" id="cd01127">
    <property type="entry name" value="TrwB_TraG_TraD_VirD4"/>
    <property type="match status" value="2"/>
</dbReference>
<dbReference type="InterPro" id="IPR027417">
    <property type="entry name" value="P-loop_NTPase"/>
</dbReference>
<evidence type="ECO:0000313" key="4">
    <source>
        <dbReference type="Proteomes" id="UP000050564"/>
    </source>
</evidence>
<keyword evidence="1" id="KW-0472">Membrane</keyword>
<dbReference type="RefSeq" id="WP_139206406.1">
    <property type="nucleotide sequence ID" value="NZ_FNKU01000001.1"/>
</dbReference>
<evidence type="ECO:0000313" key="3">
    <source>
        <dbReference type="EMBL" id="KPW65684.1"/>
    </source>
</evidence>
<feature type="transmembrane region" description="Helical" evidence="1">
    <location>
        <begin position="280"/>
        <end position="299"/>
    </location>
</feature>
<dbReference type="EMBL" id="LJPX01000580">
    <property type="protein sequence ID" value="KPW65684.1"/>
    <property type="molecule type" value="Genomic_DNA"/>
</dbReference>